<gene>
    <name evidence="3" type="ORF">SDC9_78733</name>
</gene>
<proteinExistence type="predicted"/>
<accession>A0A644Z1X9</accession>
<comment type="caution">
    <text evidence="3">The sequence shown here is derived from an EMBL/GenBank/DDBJ whole genome shotgun (WGS) entry which is preliminary data.</text>
</comment>
<dbReference type="AlphaFoldDB" id="A0A644Z1X9"/>
<evidence type="ECO:0000256" key="1">
    <source>
        <dbReference type="SAM" id="MobiDB-lite"/>
    </source>
</evidence>
<keyword evidence="2" id="KW-0472">Membrane</keyword>
<keyword evidence="2" id="KW-0812">Transmembrane</keyword>
<evidence type="ECO:0000313" key="3">
    <source>
        <dbReference type="EMBL" id="MPM32174.1"/>
    </source>
</evidence>
<feature type="transmembrane region" description="Helical" evidence="2">
    <location>
        <begin position="91"/>
        <end position="111"/>
    </location>
</feature>
<keyword evidence="2" id="KW-1133">Transmembrane helix</keyword>
<reference evidence="3" key="1">
    <citation type="submission" date="2019-08" db="EMBL/GenBank/DDBJ databases">
        <authorList>
            <person name="Kucharzyk K."/>
            <person name="Murdoch R.W."/>
            <person name="Higgins S."/>
            <person name="Loffler F."/>
        </authorList>
    </citation>
    <scope>NUCLEOTIDE SEQUENCE</scope>
</reference>
<evidence type="ECO:0000256" key="2">
    <source>
        <dbReference type="SAM" id="Phobius"/>
    </source>
</evidence>
<sequence length="112" mass="11938">MKFCPHCGASLCGDAASFCPECGKPLTQRRAPAKVRGPGPSKASTSTPRRGAQRPPKNPMDESYDGYYDDVPTMDADRVGEGLDPALLKRILLLILGAVAIIVLAAVLMRLL</sequence>
<organism evidence="3">
    <name type="scientific">bioreactor metagenome</name>
    <dbReference type="NCBI Taxonomy" id="1076179"/>
    <lineage>
        <taxon>unclassified sequences</taxon>
        <taxon>metagenomes</taxon>
        <taxon>ecological metagenomes</taxon>
    </lineage>
</organism>
<dbReference type="EMBL" id="VSSQ01006289">
    <property type="protein sequence ID" value="MPM32174.1"/>
    <property type="molecule type" value="Genomic_DNA"/>
</dbReference>
<protein>
    <submittedName>
        <fullName evidence="3">Uncharacterized protein</fullName>
    </submittedName>
</protein>
<feature type="region of interest" description="Disordered" evidence="1">
    <location>
        <begin position="28"/>
        <end position="67"/>
    </location>
</feature>
<name>A0A644Z1X9_9ZZZZ</name>